<organism evidence="3 4">
    <name type="scientific">Hexamita inflata</name>
    <dbReference type="NCBI Taxonomy" id="28002"/>
    <lineage>
        <taxon>Eukaryota</taxon>
        <taxon>Metamonada</taxon>
        <taxon>Diplomonadida</taxon>
        <taxon>Hexamitidae</taxon>
        <taxon>Hexamitinae</taxon>
        <taxon>Hexamita</taxon>
    </lineage>
</organism>
<name>A0ABP1HBX9_9EUKA</name>
<protein>
    <submittedName>
        <fullName evidence="3">DUF2252_family protein</fullName>
    </submittedName>
</protein>
<reference evidence="3 4" key="1">
    <citation type="submission" date="2024-07" db="EMBL/GenBank/DDBJ databases">
        <authorList>
            <person name="Akdeniz Z."/>
        </authorList>
    </citation>
    <scope>NUCLEOTIDE SEQUENCE [LARGE SCALE GENOMIC DNA]</scope>
</reference>
<evidence type="ECO:0000256" key="2">
    <source>
        <dbReference type="ARBA" id="ARBA00022737"/>
    </source>
</evidence>
<dbReference type="InterPro" id="IPR001611">
    <property type="entry name" value="Leu-rich_rpt"/>
</dbReference>
<sequence length="342" mass="39507">MQQDSEPRKSQENLNNNLSQYDKEMTQKYQNQISNETLVIAYNQQLKSLDFIQYMNVNELKLSDCKNIVPKLQSYTIKQLIVKDCKILSVKDLQLEKLEVLKLLNYFQKEESETLTFEIIKFQKLKELILSGCLNIDINPLSQMTGLNVLTLNNCDLHSTEALGPLVNLLQLNLGRNKGIDITSLQRLTQLTELWLWGCNLISLDALRPLTNLQKLYIFENKIVYLQPLIELKLLSELDARCNSIVDSQTIEQLPNFVLLGLKDQKQPTQLQLTEANILRSINFPITSLKLINGQQTYLRSQNSIFTKNITQFIQKQNLNHQLFIARAAAIFKQMNELESCQ</sequence>
<dbReference type="Gene3D" id="3.80.10.10">
    <property type="entry name" value="Ribonuclease Inhibitor"/>
    <property type="match status" value="1"/>
</dbReference>
<gene>
    <name evidence="3" type="ORF">HINF_LOCUS10617</name>
</gene>
<dbReference type="PROSITE" id="PS51450">
    <property type="entry name" value="LRR"/>
    <property type="match status" value="1"/>
</dbReference>
<dbReference type="PANTHER" id="PTHR46652:SF3">
    <property type="entry name" value="LEUCINE-RICH REPEAT-CONTAINING PROTEIN 9"/>
    <property type="match status" value="1"/>
</dbReference>
<evidence type="ECO:0000313" key="4">
    <source>
        <dbReference type="Proteomes" id="UP001642409"/>
    </source>
</evidence>
<evidence type="ECO:0000313" key="3">
    <source>
        <dbReference type="EMBL" id="CAL5988940.1"/>
    </source>
</evidence>
<accession>A0ABP1HBX9</accession>
<keyword evidence="1" id="KW-0433">Leucine-rich repeat</keyword>
<dbReference type="InterPro" id="IPR032675">
    <property type="entry name" value="LRR_dom_sf"/>
</dbReference>
<comment type="caution">
    <text evidence="3">The sequence shown here is derived from an EMBL/GenBank/DDBJ whole genome shotgun (WGS) entry which is preliminary data.</text>
</comment>
<dbReference type="PANTHER" id="PTHR46652">
    <property type="entry name" value="LEUCINE-RICH REPEAT AND IQ DOMAIN-CONTAINING PROTEIN 1-RELATED"/>
    <property type="match status" value="1"/>
</dbReference>
<dbReference type="SUPFAM" id="SSF52058">
    <property type="entry name" value="L domain-like"/>
    <property type="match status" value="1"/>
</dbReference>
<evidence type="ECO:0000256" key="1">
    <source>
        <dbReference type="ARBA" id="ARBA00022614"/>
    </source>
</evidence>
<keyword evidence="4" id="KW-1185">Reference proteome</keyword>
<dbReference type="InterPro" id="IPR050836">
    <property type="entry name" value="SDS22/Internalin_LRR"/>
</dbReference>
<dbReference type="Proteomes" id="UP001642409">
    <property type="component" value="Unassembled WGS sequence"/>
</dbReference>
<proteinExistence type="predicted"/>
<dbReference type="EMBL" id="CAXDID020000023">
    <property type="protein sequence ID" value="CAL5988940.1"/>
    <property type="molecule type" value="Genomic_DNA"/>
</dbReference>
<keyword evidence="2" id="KW-0677">Repeat</keyword>